<dbReference type="Pfam" id="PF01263">
    <property type="entry name" value="Aldose_epim"/>
    <property type="match status" value="1"/>
</dbReference>
<dbReference type="InterPro" id="IPR014718">
    <property type="entry name" value="GH-type_carb-bd"/>
</dbReference>
<sequence length="263" mass="29960">MLIEIASGDHKLIIDSNSGGKATQWFIEDLQILGKKGEHPLLSGCYLMAPWAGRIKDNRIIYKSKEYPQEINFDPFAIHGTVAFTPGEVLNQSETSVEILHETNDAWPIKMKILQKWMITKNYVKSSAKISCDEGEFPAELGWHPWFQRQLNRGQRAKFAIEATSQYVKDENLFTLNETKPISIPPFDDAFHVPTGKGFIEWPHALRINFTSDVDTFVVYDELDDLFCIEPQTGPPDAINHPRHLVNPQNPLEASVKWEVISL</sequence>
<dbReference type="InterPro" id="IPR008183">
    <property type="entry name" value="Aldose_1/G6P_1-epimerase"/>
</dbReference>
<dbReference type="GO" id="GO:0016853">
    <property type="term" value="F:isomerase activity"/>
    <property type="evidence" value="ECO:0007669"/>
    <property type="project" value="InterPro"/>
</dbReference>
<dbReference type="InterPro" id="IPR011013">
    <property type="entry name" value="Gal_mutarotase_sf_dom"/>
</dbReference>
<evidence type="ECO:0000313" key="1">
    <source>
        <dbReference type="EMBL" id="CAB4570157.1"/>
    </source>
</evidence>
<dbReference type="GO" id="GO:0005975">
    <property type="term" value="P:carbohydrate metabolic process"/>
    <property type="evidence" value="ECO:0007669"/>
    <property type="project" value="InterPro"/>
</dbReference>
<dbReference type="EMBL" id="CAEZTU010000004">
    <property type="protein sequence ID" value="CAB4570157.1"/>
    <property type="molecule type" value="Genomic_DNA"/>
</dbReference>
<accession>A0A6J6E1L2</accession>
<dbReference type="AlphaFoldDB" id="A0A6J6E1L2"/>
<dbReference type="SUPFAM" id="SSF74650">
    <property type="entry name" value="Galactose mutarotase-like"/>
    <property type="match status" value="1"/>
</dbReference>
<proteinExistence type="predicted"/>
<dbReference type="Gene3D" id="2.70.98.10">
    <property type="match status" value="1"/>
</dbReference>
<reference evidence="1" key="1">
    <citation type="submission" date="2020-05" db="EMBL/GenBank/DDBJ databases">
        <authorList>
            <person name="Chiriac C."/>
            <person name="Salcher M."/>
            <person name="Ghai R."/>
            <person name="Kavagutti S V."/>
        </authorList>
    </citation>
    <scope>NUCLEOTIDE SEQUENCE</scope>
</reference>
<dbReference type="GO" id="GO:0030246">
    <property type="term" value="F:carbohydrate binding"/>
    <property type="evidence" value="ECO:0007669"/>
    <property type="project" value="InterPro"/>
</dbReference>
<name>A0A6J6E1L2_9ZZZZ</name>
<gene>
    <name evidence="1" type="ORF">UFOPK1740_00163</name>
</gene>
<organism evidence="1">
    <name type="scientific">freshwater metagenome</name>
    <dbReference type="NCBI Taxonomy" id="449393"/>
    <lineage>
        <taxon>unclassified sequences</taxon>
        <taxon>metagenomes</taxon>
        <taxon>ecological metagenomes</taxon>
    </lineage>
</organism>
<protein>
    <submittedName>
        <fullName evidence="1">Unannotated protein</fullName>
    </submittedName>
</protein>